<proteinExistence type="predicted"/>
<evidence type="ECO:0000256" key="2">
    <source>
        <dbReference type="SAM" id="SignalP"/>
    </source>
</evidence>
<reference evidence="3 4" key="1">
    <citation type="submission" date="2016-10" db="EMBL/GenBank/DDBJ databases">
        <authorList>
            <person name="de Groot N.N."/>
        </authorList>
    </citation>
    <scope>NUCLEOTIDE SEQUENCE [LARGE SCALE GENOMIC DNA]</scope>
    <source>
        <strain evidence="3 4">DSM 18979</strain>
    </source>
</reference>
<organism evidence="3 4">
    <name type="scientific">Natronincola peptidivorans</name>
    <dbReference type="NCBI Taxonomy" id="426128"/>
    <lineage>
        <taxon>Bacteria</taxon>
        <taxon>Bacillati</taxon>
        <taxon>Bacillota</taxon>
        <taxon>Clostridia</taxon>
        <taxon>Peptostreptococcales</taxon>
        <taxon>Natronincolaceae</taxon>
        <taxon>Natronincola</taxon>
    </lineage>
</organism>
<feature type="signal peptide" evidence="2">
    <location>
        <begin position="1"/>
        <end position="25"/>
    </location>
</feature>
<keyword evidence="2" id="KW-0732">Signal</keyword>
<dbReference type="UniPathway" id="UPA00079"/>
<name>A0A1I0ASR0_9FIRM</name>
<dbReference type="RefSeq" id="WP_244272641.1">
    <property type="nucleotide sequence ID" value="NZ_FOHU01000003.1"/>
</dbReference>
<gene>
    <name evidence="3" type="ORF">SAMN05660297_01064</name>
</gene>
<evidence type="ECO:0000313" key="4">
    <source>
        <dbReference type="Proteomes" id="UP000199568"/>
    </source>
</evidence>
<protein>
    <submittedName>
        <fullName evidence="3">NitT/TauT family transport system substrate-binding protein</fullName>
    </submittedName>
</protein>
<dbReference type="Pfam" id="PF12974">
    <property type="entry name" value="Phosphonate-bd"/>
    <property type="match status" value="1"/>
</dbReference>
<accession>A0A1I0ASR0</accession>
<sequence length="345" mass="37553">MKHLFKKTLFILMVVMLIISMTACSTETTAPETPEEPEIEEASETVEKGSMRVAALNGPTGMGMVGLMDSSESGEAGLDYEFTLMSSPDELVGKIINGEVDVAAVPTNLASVLYNRTEGQVQLAAVNTLGVLYVLEDGDTIHSVEDLKGKTVNISGKGATPDFAFQYILQQNQLEADKDVMLDFALQHADLAAAAVEGDVTIALLPQPHVTSALMRNQNLRIALDITAEWNKVTNNEGQLAMGAIIVQKEFAENNKALLDEFLKEYEASVNFVNQEMEAAAALIEKYGILPNAAIAKNAIPYSNIVYIDAQEAKSFVQEFYEVLFSFDPRSVGGQLADDGFYYEK</sequence>
<dbReference type="Proteomes" id="UP000199568">
    <property type="component" value="Unassembled WGS sequence"/>
</dbReference>
<dbReference type="AlphaFoldDB" id="A0A1I0ASR0"/>
<keyword evidence="4" id="KW-1185">Reference proteome</keyword>
<dbReference type="InterPro" id="IPR027024">
    <property type="entry name" value="UCP027386_ABC_sbc_TM0202"/>
</dbReference>
<dbReference type="EMBL" id="FOHU01000003">
    <property type="protein sequence ID" value="SES97429.1"/>
    <property type="molecule type" value="Genomic_DNA"/>
</dbReference>
<dbReference type="PROSITE" id="PS51257">
    <property type="entry name" value="PROKAR_LIPOPROTEIN"/>
    <property type="match status" value="1"/>
</dbReference>
<dbReference type="SUPFAM" id="SSF53850">
    <property type="entry name" value="Periplasmic binding protein-like II"/>
    <property type="match status" value="1"/>
</dbReference>
<dbReference type="GO" id="GO:0009234">
    <property type="term" value="P:menaquinone biosynthetic process"/>
    <property type="evidence" value="ECO:0007669"/>
    <property type="project" value="UniProtKB-UniPathway"/>
</dbReference>
<dbReference type="STRING" id="426128.SAMN05660297_01064"/>
<feature type="compositionally biased region" description="Acidic residues" evidence="1">
    <location>
        <begin position="33"/>
        <end position="44"/>
    </location>
</feature>
<evidence type="ECO:0000313" key="3">
    <source>
        <dbReference type="EMBL" id="SES97429.1"/>
    </source>
</evidence>
<dbReference type="PANTHER" id="PTHR30024">
    <property type="entry name" value="ALIPHATIC SULFONATES-BINDING PROTEIN-RELATED"/>
    <property type="match status" value="1"/>
</dbReference>
<feature type="chain" id="PRO_5039012878" evidence="2">
    <location>
        <begin position="26"/>
        <end position="345"/>
    </location>
</feature>
<dbReference type="Gene3D" id="3.40.190.10">
    <property type="entry name" value="Periplasmic binding protein-like II"/>
    <property type="match status" value="2"/>
</dbReference>
<feature type="region of interest" description="Disordered" evidence="1">
    <location>
        <begin position="27"/>
        <end position="46"/>
    </location>
</feature>
<evidence type="ECO:0000256" key="1">
    <source>
        <dbReference type="SAM" id="MobiDB-lite"/>
    </source>
</evidence>
<dbReference type="PANTHER" id="PTHR30024:SF46">
    <property type="entry name" value="ABC TRANSPORTER, SUBSTRATE-BINDING LIPOPROTEIN"/>
    <property type="match status" value="1"/>
</dbReference>
<dbReference type="PIRSF" id="PIRSF027386">
    <property type="entry name" value="UCP027386_ABC_sbc_TM0202"/>
    <property type="match status" value="1"/>
</dbReference>